<evidence type="ECO:0000313" key="1">
    <source>
        <dbReference type="EMBL" id="AXE27907.1"/>
    </source>
</evidence>
<geneLocation type="plasmid" evidence="1 2">
    <name>unnamed1</name>
</geneLocation>
<reference evidence="1 2" key="1">
    <citation type="submission" date="2018-01" db="EMBL/GenBank/DDBJ databases">
        <title>Draft genome Sequence of streptomyces globosus LZH-48.</title>
        <authorList>
            <person name="Ran K."/>
            <person name="Li Z."/>
            <person name="Wei S."/>
            <person name="Dong R."/>
        </authorList>
    </citation>
    <scope>NUCLEOTIDE SEQUENCE [LARGE SCALE GENOMIC DNA]</scope>
    <source>
        <strain evidence="1 2">LZH-48</strain>
        <plasmid evidence="1 2">unnamed1</plasmid>
    </source>
</reference>
<organism evidence="1 2">
    <name type="scientific">Streptomyces globosus</name>
    <dbReference type="NCBI Taxonomy" id="68209"/>
    <lineage>
        <taxon>Bacteria</taxon>
        <taxon>Bacillati</taxon>
        <taxon>Actinomycetota</taxon>
        <taxon>Actinomycetes</taxon>
        <taxon>Kitasatosporales</taxon>
        <taxon>Streptomycetaceae</taxon>
        <taxon>Streptomyces</taxon>
    </lineage>
</organism>
<name>A0A344UAI6_9ACTN</name>
<dbReference type="Proteomes" id="UP000252004">
    <property type="component" value="Plasmid unnamed1"/>
</dbReference>
<dbReference type="KEGG" id="sgz:C0216_30850"/>
<evidence type="ECO:0000313" key="2">
    <source>
        <dbReference type="Proteomes" id="UP000252004"/>
    </source>
</evidence>
<keyword evidence="2" id="KW-1185">Reference proteome</keyword>
<sequence length="64" mass="7246">MAVEFDSVIADGVIYPAFTDDDGVLWIDDEEDYEVVVDHAIVDGVIYEAEVDEYGRLLIYLDDD</sequence>
<dbReference type="RefSeq" id="WP_114059071.1">
    <property type="nucleotide sequence ID" value="NZ_CP030863.1"/>
</dbReference>
<protein>
    <submittedName>
        <fullName evidence="1">Uncharacterized protein</fullName>
    </submittedName>
</protein>
<keyword evidence="1" id="KW-0614">Plasmid</keyword>
<gene>
    <name evidence="1" type="ORF">C0216_30850</name>
</gene>
<accession>A0A344UAI6</accession>
<proteinExistence type="predicted"/>
<dbReference type="AlphaFoldDB" id="A0A344UAI6"/>
<dbReference type="EMBL" id="CP030863">
    <property type="protein sequence ID" value="AXE27907.1"/>
    <property type="molecule type" value="Genomic_DNA"/>
</dbReference>